<comment type="subcellular location">
    <subcellularLocation>
        <location evidence="6">Nucleus</location>
    </subcellularLocation>
</comment>
<evidence type="ECO:0000256" key="7">
    <source>
        <dbReference type="SAM" id="MobiDB-lite"/>
    </source>
</evidence>
<dbReference type="GO" id="GO:0043565">
    <property type="term" value="F:sequence-specific DNA binding"/>
    <property type="evidence" value="ECO:0007669"/>
    <property type="project" value="InterPro"/>
</dbReference>
<evidence type="ECO:0000256" key="5">
    <source>
        <dbReference type="ARBA" id="ARBA00023242"/>
    </source>
</evidence>
<dbReference type="InterPro" id="IPR005173">
    <property type="entry name" value="DMA"/>
</dbReference>
<keyword evidence="5 6" id="KW-0539">Nucleus</keyword>
<accession>A0AAE9FLE3</accession>
<dbReference type="GO" id="GO:0005634">
    <property type="term" value="C:nucleus"/>
    <property type="evidence" value="ECO:0007669"/>
    <property type="project" value="UniProtKB-SubCell"/>
</dbReference>
<evidence type="ECO:0000256" key="1">
    <source>
        <dbReference type="ARBA" id="ARBA00006834"/>
    </source>
</evidence>
<dbReference type="PANTHER" id="PTHR12322">
    <property type="entry name" value="DOUBLESEX AND MAB-3 RELATED TRANSCRIPTION FACTOR DMRT"/>
    <property type="match status" value="1"/>
</dbReference>
<dbReference type="PANTHER" id="PTHR12322:SF119">
    <property type="entry name" value="DOUBLESEX- AND MAB-3-RELATED TRANSCRIPTION FACTOR DMD-4"/>
    <property type="match status" value="1"/>
</dbReference>
<evidence type="ECO:0000256" key="2">
    <source>
        <dbReference type="ARBA" id="ARBA00022723"/>
    </source>
</evidence>
<keyword evidence="3 6" id="KW-0862">Zinc</keyword>
<dbReference type="InterPro" id="IPR026607">
    <property type="entry name" value="DMRT"/>
</dbReference>
<keyword evidence="2 6" id="KW-0479">Metal-binding</keyword>
<evidence type="ECO:0000256" key="6">
    <source>
        <dbReference type="PROSITE-ProRule" id="PRU00070"/>
    </source>
</evidence>
<dbReference type="Pfam" id="PF00751">
    <property type="entry name" value="DM"/>
    <property type="match status" value="1"/>
</dbReference>
<comment type="similarity">
    <text evidence="1">Belongs to the DMRT family.</text>
</comment>
<dbReference type="FunFam" id="4.10.1040.10:FF:000001">
    <property type="entry name" value="doublesex- and mab-3-related transcription factor 1"/>
    <property type="match status" value="1"/>
</dbReference>
<evidence type="ECO:0000256" key="3">
    <source>
        <dbReference type="ARBA" id="ARBA00022833"/>
    </source>
</evidence>
<dbReference type="Pfam" id="PF03474">
    <property type="entry name" value="DMA"/>
    <property type="match status" value="1"/>
</dbReference>
<dbReference type="GO" id="GO:0046872">
    <property type="term" value="F:metal ion binding"/>
    <property type="evidence" value="ECO:0007669"/>
    <property type="project" value="UniProtKB-KW"/>
</dbReference>
<feature type="DNA-binding region" description="DM" evidence="6">
    <location>
        <begin position="64"/>
        <end position="111"/>
    </location>
</feature>
<dbReference type="AlphaFoldDB" id="A0AAE9FLE3"/>
<evidence type="ECO:0000313" key="10">
    <source>
        <dbReference type="Proteomes" id="UP000829354"/>
    </source>
</evidence>
<evidence type="ECO:0000259" key="8">
    <source>
        <dbReference type="PROSITE" id="PS50809"/>
    </source>
</evidence>
<keyword evidence="10" id="KW-1185">Reference proteome</keyword>
<evidence type="ECO:0000313" key="9">
    <source>
        <dbReference type="EMBL" id="UMM43839.1"/>
    </source>
</evidence>
<dbReference type="SMART" id="SM00301">
    <property type="entry name" value="DM"/>
    <property type="match status" value="1"/>
</dbReference>
<evidence type="ECO:0000256" key="4">
    <source>
        <dbReference type="ARBA" id="ARBA00023125"/>
    </source>
</evidence>
<proteinExistence type="inferred from homology"/>
<gene>
    <name evidence="9" type="ORF">L5515_019176</name>
</gene>
<feature type="domain" description="DM" evidence="8">
    <location>
        <begin position="64"/>
        <end position="111"/>
    </location>
</feature>
<dbReference type="Gene3D" id="4.10.1040.10">
    <property type="entry name" value="DM DNA-binding domain"/>
    <property type="match status" value="1"/>
</dbReference>
<sequence>MHDIVSTHPRFASRAVYVPTAIIQLSNQMPDSAHNLQTEQQNMMLGNLHVFPNGRIERERKPKCARCRNHGLVSWLKGHKRHCKYKECACEKCNLIAERQRVMAAQVALKRRQATEDAIALGLRVVAGQAIDRLPQGPVWNTSGGEEDDMDYLDDELEVPEKSSTPVSEELVVPTKKARKEQPYELSSFSPIELLHTIFNEQERHVLELMLDAYNGNVLQAIEHFANVRRVCKFNQMKFFAAAAPAQFPSTPSTPKQSFLIDSLLSERPSYPPSSQASTSAKNCDTSSVDSISPNSSTFESS</sequence>
<keyword evidence="4 6" id="KW-0238">DNA-binding</keyword>
<dbReference type="Proteomes" id="UP000829354">
    <property type="component" value="Chromosome X"/>
</dbReference>
<dbReference type="InterPro" id="IPR001275">
    <property type="entry name" value="DM_DNA-bd"/>
</dbReference>
<reference evidence="9 10" key="1">
    <citation type="submission" date="2022-04" db="EMBL/GenBank/DDBJ databases">
        <title>Chromosome-level reference genomes for two strains of Caenorhabditis briggsae: an improved platform for comparative genomics.</title>
        <authorList>
            <person name="Stevens L."/>
            <person name="Andersen E."/>
        </authorList>
    </citation>
    <scope>NUCLEOTIDE SEQUENCE [LARGE SCALE GENOMIC DNA]</scope>
    <source>
        <strain evidence="9">VX34</strain>
        <tissue evidence="9">Whole-organism</tissue>
    </source>
</reference>
<feature type="region of interest" description="Disordered" evidence="7">
    <location>
        <begin position="266"/>
        <end position="302"/>
    </location>
</feature>
<dbReference type="PROSITE" id="PS40000">
    <property type="entry name" value="DM_1"/>
    <property type="match status" value="1"/>
</dbReference>
<feature type="compositionally biased region" description="Polar residues" evidence="7">
    <location>
        <begin position="273"/>
        <end position="302"/>
    </location>
</feature>
<organism evidence="9 10">
    <name type="scientific">Caenorhabditis briggsae</name>
    <dbReference type="NCBI Taxonomy" id="6238"/>
    <lineage>
        <taxon>Eukaryota</taxon>
        <taxon>Metazoa</taxon>
        <taxon>Ecdysozoa</taxon>
        <taxon>Nematoda</taxon>
        <taxon>Chromadorea</taxon>
        <taxon>Rhabditida</taxon>
        <taxon>Rhabditina</taxon>
        <taxon>Rhabditomorpha</taxon>
        <taxon>Rhabditoidea</taxon>
        <taxon>Rhabditidae</taxon>
        <taxon>Peloderinae</taxon>
        <taxon>Caenorhabditis</taxon>
    </lineage>
</organism>
<protein>
    <recommendedName>
        <fullName evidence="8">DM domain-containing protein</fullName>
    </recommendedName>
</protein>
<dbReference type="GO" id="GO:0006355">
    <property type="term" value="P:regulation of DNA-templated transcription"/>
    <property type="evidence" value="ECO:0007669"/>
    <property type="project" value="InterPro"/>
</dbReference>
<name>A0AAE9FLE3_CAEBR</name>
<dbReference type="PROSITE" id="PS50809">
    <property type="entry name" value="DM_2"/>
    <property type="match status" value="1"/>
</dbReference>
<dbReference type="InterPro" id="IPR036407">
    <property type="entry name" value="DM_DNA-bd_sf"/>
</dbReference>
<dbReference type="SUPFAM" id="SSF82927">
    <property type="entry name" value="Cysteine-rich DNA binding domain, (DM domain)"/>
    <property type="match status" value="1"/>
</dbReference>
<dbReference type="EMBL" id="CP092625">
    <property type="protein sequence ID" value="UMM43839.1"/>
    <property type="molecule type" value="Genomic_DNA"/>
</dbReference>